<sequence length="247" mass="28085">MKRLLKYAMGLCALTIGMLQTSCDDGDGYSIGDIAYDWVTIHVESDGIYTFTGDTWGTMYPAASGIWGYQITEGTRGLLVFNPLYDNYYGYDVGIKPEQLRTFLTKTVEDLTNENENEYANDPAYVREAWIAGGYMNMLFDMKMPLEKKHRVSLIRHADEQEIGEDGYIHLEYRYNTYGDTTDVFNPGTEVVCYNLNTLPIDRAKGIKMEVNHAVYGKQTLVFENMNEPTPEQAKSVQAPSSEQDIY</sequence>
<organism evidence="2 3">
    <name type="scientific">Phocaeicola intestinalis</name>
    <dbReference type="NCBI Taxonomy" id="2762212"/>
    <lineage>
        <taxon>Bacteria</taxon>
        <taxon>Pseudomonadati</taxon>
        <taxon>Bacteroidota</taxon>
        <taxon>Bacteroidia</taxon>
        <taxon>Bacteroidales</taxon>
        <taxon>Bacteroidaceae</taxon>
        <taxon>Phocaeicola</taxon>
    </lineage>
</organism>
<comment type="caution">
    <text evidence="2">The sequence shown here is derived from an EMBL/GenBank/DDBJ whole genome shotgun (WGS) entry which is preliminary data.</text>
</comment>
<dbReference type="RefSeq" id="WP_087208622.1">
    <property type="nucleotide sequence ID" value="NZ_JACSPP010000002.1"/>
</dbReference>
<gene>
    <name evidence="2" type="ORF">H9625_01235</name>
</gene>
<proteinExistence type="predicted"/>
<protein>
    <submittedName>
        <fullName evidence="2">NigD-like N-terminal domain-containing protein</fullName>
    </submittedName>
</protein>
<feature type="domain" description="NigD-like C-terminal" evidence="1">
    <location>
        <begin position="108"/>
        <end position="223"/>
    </location>
</feature>
<keyword evidence="3" id="KW-1185">Reference proteome</keyword>
<dbReference type="InterPro" id="IPR038179">
    <property type="entry name" value="NigD-like_N_sf"/>
</dbReference>
<dbReference type="Gene3D" id="2.40.50.500">
    <property type="entry name" value="NigD-like N-terminal OB domain"/>
    <property type="match status" value="1"/>
</dbReference>
<evidence type="ECO:0000313" key="2">
    <source>
        <dbReference type="EMBL" id="MBD8039086.1"/>
    </source>
</evidence>
<dbReference type="Proteomes" id="UP000620874">
    <property type="component" value="Unassembled WGS sequence"/>
</dbReference>
<name>A0ABR8Y4K3_9BACT</name>
<dbReference type="EMBL" id="JACSPP010000002">
    <property type="protein sequence ID" value="MBD8039086.1"/>
    <property type="molecule type" value="Genomic_DNA"/>
</dbReference>
<dbReference type="InterPro" id="IPR035376">
    <property type="entry name" value="NigD_C"/>
</dbReference>
<dbReference type="Pfam" id="PF17415">
    <property type="entry name" value="NigD_C"/>
    <property type="match status" value="1"/>
</dbReference>
<reference evidence="2 3" key="1">
    <citation type="submission" date="2020-08" db="EMBL/GenBank/DDBJ databases">
        <title>A Genomic Blueprint of the Chicken Gut Microbiome.</title>
        <authorList>
            <person name="Gilroy R."/>
            <person name="Ravi A."/>
            <person name="Getino M."/>
            <person name="Pursley I."/>
            <person name="Horton D.L."/>
            <person name="Alikhan N.-F."/>
            <person name="Baker D."/>
            <person name="Gharbi K."/>
            <person name="Hall N."/>
            <person name="Watson M."/>
            <person name="Adriaenssens E.M."/>
            <person name="Foster-Nyarko E."/>
            <person name="Jarju S."/>
            <person name="Secka A."/>
            <person name="Antonio M."/>
            <person name="Oren A."/>
            <person name="Chaudhuri R."/>
            <person name="La Ragione R.M."/>
            <person name="Hildebrand F."/>
            <person name="Pallen M.J."/>
        </authorList>
    </citation>
    <scope>NUCLEOTIDE SEQUENCE [LARGE SCALE GENOMIC DNA]</scope>
    <source>
        <strain evidence="2 3">Sa1CVN1</strain>
    </source>
</reference>
<dbReference type="Gene3D" id="2.60.40.2370">
    <property type="entry name" value="NigD-like, C-terminal beta sandwich domain"/>
    <property type="match status" value="1"/>
</dbReference>
<evidence type="ECO:0000313" key="3">
    <source>
        <dbReference type="Proteomes" id="UP000620874"/>
    </source>
</evidence>
<dbReference type="InterPro" id="IPR038143">
    <property type="entry name" value="NigD-like_C_dom_sf"/>
</dbReference>
<accession>A0ABR8Y4K3</accession>
<evidence type="ECO:0000259" key="1">
    <source>
        <dbReference type="Pfam" id="PF17415"/>
    </source>
</evidence>